<dbReference type="PANTHER" id="PTHR28489:SF1">
    <property type="entry name" value="PROTEIN RD3"/>
    <property type="match status" value="1"/>
</dbReference>
<proteinExistence type="predicted"/>
<accession>A0A9D3PLR9</accession>
<evidence type="ECO:0000313" key="2">
    <source>
        <dbReference type="Proteomes" id="UP001046870"/>
    </source>
</evidence>
<name>A0A9D3PLR9_MEGAT</name>
<dbReference type="Pfam" id="PF14473">
    <property type="entry name" value="RD3"/>
    <property type="match status" value="1"/>
</dbReference>
<evidence type="ECO:0008006" key="3">
    <source>
        <dbReference type="Google" id="ProtNLM"/>
    </source>
</evidence>
<gene>
    <name evidence="1" type="ORF">MATL_G00202480</name>
</gene>
<organism evidence="1 2">
    <name type="scientific">Megalops atlanticus</name>
    <name type="common">Tarpon</name>
    <name type="synonym">Clupea gigantea</name>
    <dbReference type="NCBI Taxonomy" id="7932"/>
    <lineage>
        <taxon>Eukaryota</taxon>
        <taxon>Metazoa</taxon>
        <taxon>Chordata</taxon>
        <taxon>Craniata</taxon>
        <taxon>Vertebrata</taxon>
        <taxon>Euteleostomi</taxon>
        <taxon>Actinopterygii</taxon>
        <taxon>Neopterygii</taxon>
        <taxon>Teleostei</taxon>
        <taxon>Elopiformes</taxon>
        <taxon>Megalopidae</taxon>
        <taxon>Megalops</taxon>
    </lineage>
</organism>
<dbReference type="PANTHER" id="PTHR28489">
    <property type="entry name" value="RENTINAL DEGENERATION 3-LIKE"/>
    <property type="match status" value="1"/>
</dbReference>
<evidence type="ECO:0000313" key="1">
    <source>
        <dbReference type="EMBL" id="KAG7460778.1"/>
    </source>
</evidence>
<dbReference type="EMBL" id="JAFDVH010000018">
    <property type="protein sequence ID" value="KAG7460778.1"/>
    <property type="molecule type" value="Genomic_DNA"/>
</dbReference>
<dbReference type="InterPro" id="IPR028092">
    <property type="entry name" value="RD3"/>
</dbReference>
<dbReference type="AlphaFoldDB" id="A0A9D3PLR9"/>
<dbReference type="OrthoDB" id="10072259at2759"/>
<sequence>MASWFSWGEPCQRTLQRSPSDVVTDTLMLELSWQMKEAERLQRERDNEYRRIKTGVDYSWLISYPRSTYDITAGERLALEDLCAKIHPSYCGAVILRFRQVVMENEPEVQEVSAFFRSVLLEALDKMKEEEDAKRLSRQWNNKRSMSASLMTFKSRVRINPFGTSEVKTVSEDVERGLGSTERAKRVWSMPEFRNGKVM</sequence>
<dbReference type="Proteomes" id="UP001046870">
    <property type="component" value="Chromosome 18"/>
</dbReference>
<keyword evidence="2" id="KW-1185">Reference proteome</keyword>
<protein>
    <recommendedName>
        <fullName evidence="3">RD3 protein</fullName>
    </recommendedName>
</protein>
<reference evidence="1" key="1">
    <citation type="submission" date="2021-01" db="EMBL/GenBank/DDBJ databases">
        <authorList>
            <person name="Zahm M."/>
            <person name="Roques C."/>
            <person name="Cabau C."/>
            <person name="Klopp C."/>
            <person name="Donnadieu C."/>
            <person name="Jouanno E."/>
            <person name="Lampietro C."/>
            <person name="Louis A."/>
            <person name="Herpin A."/>
            <person name="Echchiki A."/>
            <person name="Berthelot C."/>
            <person name="Parey E."/>
            <person name="Roest-Crollius H."/>
            <person name="Braasch I."/>
            <person name="Postlethwait J."/>
            <person name="Bobe J."/>
            <person name="Montfort J."/>
            <person name="Bouchez O."/>
            <person name="Begum T."/>
            <person name="Mejri S."/>
            <person name="Adams A."/>
            <person name="Chen W.-J."/>
            <person name="Guiguen Y."/>
        </authorList>
    </citation>
    <scope>NUCLEOTIDE SEQUENCE</scope>
    <source>
        <strain evidence="1">YG-15Mar2019-1</strain>
        <tissue evidence="1">Brain</tissue>
    </source>
</reference>
<comment type="caution">
    <text evidence="1">The sequence shown here is derived from an EMBL/GenBank/DDBJ whole genome shotgun (WGS) entry which is preliminary data.</text>
</comment>